<accession>A0A6J2PLH3</accession>
<keyword evidence="14" id="KW-1185">Reference proteome</keyword>
<feature type="domain" description="PDZ" evidence="13">
    <location>
        <begin position="11"/>
        <end position="98"/>
    </location>
</feature>
<keyword evidence="5" id="KW-0728">SH3 domain</keyword>
<feature type="domain" description="PDZ" evidence="13">
    <location>
        <begin position="180"/>
        <end position="258"/>
    </location>
</feature>
<dbReference type="SMART" id="SM00072">
    <property type="entry name" value="GuKc"/>
    <property type="match status" value="1"/>
</dbReference>
<feature type="region of interest" description="Disordered" evidence="11">
    <location>
        <begin position="271"/>
        <end position="646"/>
    </location>
</feature>
<dbReference type="InterPro" id="IPR008145">
    <property type="entry name" value="GK/Ca_channel_bsu"/>
</dbReference>
<dbReference type="Proteomes" id="UP000504630">
    <property type="component" value="Chromosome 4"/>
</dbReference>
<dbReference type="FunFam" id="3.40.50.300:FF:000110">
    <property type="entry name" value="tight junction protein ZO-1 isoform X1"/>
    <property type="match status" value="1"/>
</dbReference>
<dbReference type="CDD" id="cd06729">
    <property type="entry name" value="PDZ3_ZO1-like_domain"/>
    <property type="match status" value="1"/>
</dbReference>
<dbReference type="PROSITE" id="PS50052">
    <property type="entry name" value="GUANYLATE_KINASE_2"/>
    <property type="match status" value="1"/>
</dbReference>
<dbReference type="Gene3D" id="2.30.42.10">
    <property type="match status" value="3"/>
</dbReference>
<dbReference type="Pfam" id="PF00595">
    <property type="entry name" value="PDZ"/>
    <property type="match status" value="3"/>
</dbReference>
<dbReference type="Pfam" id="PF00625">
    <property type="entry name" value="Guanylate_kin"/>
    <property type="match status" value="1"/>
</dbReference>
<dbReference type="GO" id="GO:0150105">
    <property type="term" value="P:protein localization to cell-cell junction"/>
    <property type="evidence" value="ECO:0007669"/>
    <property type="project" value="TreeGrafter"/>
</dbReference>
<evidence type="ECO:0000256" key="10">
    <source>
        <dbReference type="ARBA" id="ARBA00023136"/>
    </source>
</evidence>
<keyword evidence="9" id="KW-0965">Cell junction</keyword>
<dbReference type="KEGG" id="cgob:115007295"/>
<dbReference type="GO" id="GO:1905605">
    <property type="term" value="P:positive regulation of blood-brain barrier permeability"/>
    <property type="evidence" value="ECO:0007669"/>
    <property type="project" value="TreeGrafter"/>
</dbReference>
<evidence type="ECO:0000256" key="1">
    <source>
        <dbReference type="ARBA" id="ARBA00004413"/>
    </source>
</evidence>
<evidence type="ECO:0000313" key="14">
    <source>
        <dbReference type="Proteomes" id="UP000504630"/>
    </source>
</evidence>
<protein>
    <submittedName>
        <fullName evidence="15">LOW QUALITY PROTEIN: tight junction protein ZO-3-like</fullName>
    </submittedName>
</protein>
<dbReference type="GeneID" id="115007295"/>
<name>A0A6J2PLH3_COTGO</name>
<dbReference type="PANTHER" id="PTHR13865:SF11">
    <property type="entry name" value="TIGHT JUNCTION PROTEIN ZO-3"/>
    <property type="match status" value="1"/>
</dbReference>
<evidence type="ECO:0000256" key="6">
    <source>
        <dbReference type="ARBA" id="ARBA00022475"/>
    </source>
</evidence>
<reference evidence="15" key="1">
    <citation type="submission" date="2025-08" db="UniProtKB">
        <authorList>
            <consortium name="RefSeq"/>
        </authorList>
    </citation>
    <scope>IDENTIFICATION</scope>
</reference>
<dbReference type="CDD" id="cd06727">
    <property type="entry name" value="PDZ1_ZO1-like"/>
    <property type="match status" value="1"/>
</dbReference>
<keyword evidence="6" id="KW-1003">Cell membrane</keyword>
<feature type="compositionally biased region" description="Basic and acidic residues" evidence="11">
    <location>
        <begin position="121"/>
        <end position="140"/>
    </location>
</feature>
<dbReference type="GO" id="GO:0045216">
    <property type="term" value="P:cell-cell junction organization"/>
    <property type="evidence" value="ECO:0007669"/>
    <property type="project" value="TreeGrafter"/>
</dbReference>
<comment type="subcellular location">
    <subcellularLocation>
        <location evidence="2">Cell junction</location>
        <location evidence="2">Tight junction</location>
    </subcellularLocation>
    <subcellularLocation>
        <location evidence="1">Cell membrane</location>
        <topology evidence="1">Peripheral membrane protein</topology>
        <orientation evidence="1">Cytoplasmic side</orientation>
    </subcellularLocation>
</comment>
<dbReference type="RefSeq" id="XP_029285962.1">
    <property type="nucleotide sequence ID" value="XM_029430102.1"/>
</dbReference>
<dbReference type="PROSITE" id="PS50106">
    <property type="entry name" value="PDZ"/>
    <property type="match status" value="3"/>
</dbReference>
<dbReference type="InterPro" id="IPR027417">
    <property type="entry name" value="P-loop_NTPase"/>
</dbReference>
<feature type="domain" description="PDZ" evidence="13">
    <location>
        <begin position="672"/>
        <end position="752"/>
    </location>
</feature>
<feature type="compositionally biased region" description="Basic and acidic residues" evidence="11">
    <location>
        <begin position="429"/>
        <end position="442"/>
    </location>
</feature>
<evidence type="ECO:0000313" key="15">
    <source>
        <dbReference type="RefSeq" id="XP_029285962.1"/>
    </source>
</evidence>
<evidence type="ECO:0000259" key="12">
    <source>
        <dbReference type="PROSITE" id="PS50052"/>
    </source>
</evidence>
<feature type="compositionally biased region" description="Low complexity" evidence="11">
    <location>
        <begin position="534"/>
        <end position="546"/>
    </location>
</feature>
<sequence length="1314" mass="146396">MEELTIWEQHTITLNKDPKFGFGFAISGGKEKPHPDNGDTAVVVSDVLPNGPAIGRLFNKDQIVMVNGVSMDNVHSNYTIQILKSCGKTANVTVKRPRKIQIPATSKPSRAMSHSNLLDPDPPRRTRRYSDGSDNRDSNRYRSRARSSSPDRNGHGNTLPLMSMAYKRLPHQDVAEKPIKTTLHKKKITDEYGLKLGSQIFIKHMTETGLAATEGTLQEGDLILKINGMTTENLSLLETKHLVEKSRGKLTMTVLRDDRRFLVSIPEVVDSAPNSEEDRRRRDSSSELEDISDLDEDVPTHRTSRQPTREKRTRRTRAEPPPAKSRDSSPMRSTLTRPPVKTYAARRAPSESGSDRSASPPPPPVRRASPDMRDHSNKYKTLSGMSSLPKPRSSPIVPNWNTSHSPPTPHSPAGPVSESDSDRSTSPPPRRERSHPDSRYKVLPDLAHIGLRASPINVRQDPPRRINSPVRDPPLDSDSESEISLAPPQRQSTTYSQDSLSRYRVLPDVDLQPQVESPRWNPPSVTASNPPQKAPSESESEASYASVPRRESTDSVNSNTASNRYRVLPEIKSTSVAVKREPSRRNMSPTRPPPYDSDSESDQLSHLRRSGSSERGESNRRAPRAANGTGTVRSGISVKSNPPAYSKPVEEPIYSLPPDSYPSPNPGYSSDLHTVSFVKEGSVGLRLVGGNDVGIFVGGVQPNSPAYNEGMKEGDQIMKVNNVDFGHFTREEAANFLLNIKKREQVAICTQNKMDIYKKIIKSNLADNFYVRTHFDHEAEGSIGLSFTRGEVFRVVDTMHRGKLGNWLASRMGNDLHEMDKGTIPNQARAETMASIEQTQRVSGDRQVSGPRAEFWKLRGLRGNKKNEKNIRRSREDLLQLTIQGKFPAYERVLLREANFKRPIVIMGPLNDVAMEKLARELPDEYEVADMVPRSGGGDGGSTVIKLDTVRRIAEKDKHPLLDITPTAVERLNYIQYHPMVLFLDPRSRKDVKAMRQRYSPNSNKSSRRLYTQALKLRKHCSHLFSARIDLQPSSNVWYESIKEKIRHQQSKPVWVSEVTLETGEEQDLDGLDQMQSDYLSAASDLEDTDGEAFTDGETYTDNEDLEEAYPGQNAAAAPRGSRVAGAALARSSEPASGRLSPTEDSESQEDTYSLREIPPLLHVPEPRTSRRNSDSPSHSAAEEENPSHRSFTDSDFSAVDVIAPTSPLDGPPDFIAPDPSSRYSMNEPSYADVEPESPQHAASLSIIEEKLQQARSAEPQAKAEAKKAPQFIVLAHHHQAVQFRRTQIRGSDSSEDEDEEEADDIEWGPATEL</sequence>
<dbReference type="Gene3D" id="2.30.30.40">
    <property type="entry name" value="SH3 Domains"/>
    <property type="match status" value="1"/>
</dbReference>
<comment type="similarity">
    <text evidence="3">Belongs to the MAGUK family.</text>
</comment>
<proteinExistence type="inferred from homology"/>
<feature type="compositionally biased region" description="Polar residues" evidence="11">
    <location>
        <begin position="628"/>
        <end position="640"/>
    </location>
</feature>
<dbReference type="InterPro" id="IPR036028">
    <property type="entry name" value="SH3-like_dom_sf"/>
</dbReference>
<evidence type="ECO:0000259" key="13">
    <source>
        <dbReference type="PROSITE" id="PS50106"/>
    </source>
</evidence>
<dbReference type="SUPFAM" id="SSF50044">
    <property type="entry name" value="SH3-domain"/>
    <property type="match status" value="1"/>
</dbReference>
<evidence type="ECO:0000256" key="8">
    <source>
        <dbReference type="ARBA" id="ARBA00022737"/>
    </source>
</evidence>
<feature type="compositionally biased region" description="Basic and acidic residues" evidence="11">
    <location>
        <begin position="276"/>
        <end position="285"/>
    </location>
</feature>
<evidence type="ECO:0000256" key="11">
    <source>
        <dbReference type="SAM" id="MobiDB-lite"/>
    </source>
</evidence>
<dbReference type="SUPFAM" id="SSF52540">
    <property type="entry name" value="P-loop containing nucleoside triphosphate hydrolases"/>
    <property type="match status" value="1"/>
</dbReference>
<feature type="compositionally biased region" description="Basic and acidic residues" evidence="11">
    <location>
        <begin position="368"/>
        <end position="377"/>
    </location>
</feature>
<dbReference type="Pfam" id="PF07653">
    <property type="entry name" value="SH3_2"/>
    <property type="match status" value="1"/>
</dbReference>
<evidence type="ECO:0000256" key="7">
    <source>
        <dbReference type="ARBA" id="ARBA00022553"/>
    </source>
</evidence>
<dbReference type="InterPro" id="IPR036034">
    <property type="entry name" value="PDZ_sf"/>
</dbReference>
<feature type="domain" description="Guanylate kinase-like" evidence="12">
    <location>
        <begin position="788"/>
        <end position="1047"/>
    </location>
</feature>
<gene>
    <name evidence="15" type="primary">LOC115007295</name>
</gene>
<dbReference type="InterPro" id="IPR008144">
    <property type="entry name" value="Guanylate_kin-like_dom"/>
</dbReference>
<evidence type="ECO:0000256" key="3">
    <source>
        <dbReference type="ARBA" id="ARBA00007014"/>
    </source>
</evidence>
<organism evidence="14 15">
    <name type="scientific">Cottoperca gobio</name>
    <name type="common">Frogmouth</name>
    <name type="synonym">Aphritis gobio</name>
    <dbReference type="NCBI Taxonomy" id="56716"/>
    <lineage>
        <taxon>Eukaryota</taxon>
        <taxon>Metazoa</taxon>
        <taxon>Chordata</taxon>
        <taxon>Craniata</taxon>
        <taxon>Vertebrata</taxon>
        <taxon>Euteleostomi</taxon>
        <taxon>Actinopterygii</taxon>
        <taxon>Neopterygii</taxon>
        <taxon>Teleostei</taxon>
        <taxon>Neoteleostei</taxon>
        <taxon>Acanthomorphata</taxon>
        <taxon>Eupercaria</taxon>
        <taxon>Perciformes</taxon>
        <taxon>Notothenioidei</taxon>
        <taxon>Bovichtidae</taxon>
        <taxon>Cottoperca</taxon>
    </lineage>
</organism>
<dbReference type="PANTHER" id="PTHR13865">
    <property type="entry name" value="TIGHT JUNCTION PROTEIN"/>
    <property type="match status" value="1"/>
</dbReference>
<feature type="compositionally biased region" description="Polar residues" evidence="11">
    <location>
        <begin position="489"/>
        <end position="500"/>
    </location>
</feature>
<dbReference type="InterPro" id="IPR001478">
    <property type="entry name" value="PDZ"/>
</dbReference>
<dbReference type="CDD" id="cd06728">
    <property type="entry name" value="PDZ2_ZO1-like_ds"/>
    <property type="match status" value="1"/>
</dbReference>
<dbReference type="GO" id="GO:0098609">
    <property type="term" value="P:cell-cell adhesion"/>
    <property type="evidence" value="ECO:0007669"/>
    <property type="project" value="TreeGrafter"/>
</dbReference>
<keyword evidence="10" id="KW-0472">Membrane</keyword>
<feature type="compositionally biased region" description="Basic and acidic residues" evidence="11">
    <location>
        <begin position="611"/>
        <end position="620"/>
    </location>
</feature>
<dbReference type="FunFam" id="2.30.42.10:FF:000009">
    <property type="entry name" value="Putative tight junction protein ZO-1"/>
    <property type="match status" value="1"/>
</dbReference>
<feature type="compositionally biased region" description="Acidic residues" evidence="11">
    <location>
        <begin position="286"/>
        <end position="297"/>
    </location>
</feature>
<dbReference type="FunFam" id="2.30.42.10:FF:000013">
    <property type="entry name" value="Putative tight junction protein ZO-1"/>
    <property type="match status" value="1"/>
</dbReference>
<feature type="region of interest" description="Disordered" evidence="11">
    <location>
        <begin position="1112"/>
        <end position="1243"/>
    </location>
</feature>
<feature type="compositionally biased region" description="Polar residues" evidence="11">
    <location>
        <begin position="554"/>
        <end position="563"/>
    </location>
</feature>
<keyword evidence="8" id="KW-0677">Repeat</keyword>
<dbReference type="SMART" id="SM00228">
    <property type="entry name" value="PDZ"/>
    <property type="match status" value="3"/>
</dbReference>
<dbReference type="GO" id="GO:0050839">
    <property type="term" value="F:cell adhesion molecule binding"/>
    <property type="evidence" value="ECO:0007669"/>
    <property type="project" value="TreeGrafter"/>
</dbReference>
<dbReference type="GO" id="GO:0005886">
    <property type="term" value="C:plasma membrane"/>
    <property type="evidence" value="ECO:0007669"/>
    <property type="project" value="UniProtKB-SubCell"/>
</dbReference>
<dbReference type="Gene3D" id="3.40.50.300">
    <property type="entry name" value="P-loop containing nucleotide triphosphate hydrolases"/>
    <property type="match status" value="1"/>
</dbReference>
<feature type="compositionally biased region" description="Polar residues" evidence="11">
    <location>
        <begin position="103"/>
        <end position="116"/>
    </location>
</feature>
<evidence type="ECO:0000256" key="4">
    <source>
        <dbReference type="ARBA" id="ARBA00022427"/>
    </source>
</evidence>
<dbReference type="InParanoid" id="A0A6J2PLH3"/>
<keyword evidence="4" id="KW-0796">Tight junction</keyword>
<feature type="compositionally biased region" description="Basic and acidic residues" evidence="11">
    <location>
        <begin position="1165"/>
        <end position="1174"/>
    </location>
</feature>
<dbReference type="GO" id="GO:0090557">
    <property type="term" value="P:establishment of endothelial intestinal barrier"/>
    <property type="evidence" value="ECO:0007669"/>
    <property type="project" value="TreeGrafter"/>
</dbReference>
<feature type="region of interest" description="Disordered" evidence="11">
    <location>
        <begin position="1283"/>
        <end position="1314"/>
    </location>
</feature>
<evidence type="ECO:0000256" key="5">
    <source>
        <dbReference type="ARBA" id="ARBA00022443"/>
    </source>
</evidence>
<feature type="compositionally biased region" description="Acidic residues" evidence="11">
    <location>
        <begin position="1294"/>
        <end position="1307"/>
    </location>
</feature>
<dbReference type="SUPFAM" id="SSF50156">
    <property type="entry name" value="PDZ domain-like"/>
    <property type="match status" value="3"/>
</dbReference>
<dbReference type="InterPro" id="IPR001452">
    <property type="entry name" value="SH3_domain"/>
</dbReference>
<evidence type="ECO:0000256" key="9">
    <source>
        <dbReference type="ARBA" id="ARBA00022949"/>
    </source>
</evidence>
<dbReference type="GO" id="GO:0005923">
    <property type="term" value="C:bicellular tight junction"/>
    <property type="evidence" value="ECO:0007669"/>
    <property type="project" value="UniProtKB-SubCell"/>
</dbReference>
<feature type="region of interest" description="Disordered" evidence="11">
    <location>
        <begin position="94"/>
        <end position="159"/>
    </location>
</feature>
<evidence type="ECO:0000256" key="2">
    <source>
        <dbReference type="ARBA" id="ARBA00004435"/>
    </source>
</evidence>
<keyword evidence="7" id="KW-0597">Phosphoprotein</keyword>
<dbReference type="OrthoDB" id="418634at2759"/>